<dbReference type="InterPro" id="IPR027417">
    <property type="entry name" value="P-loop_NTPase"/>
</dbReference>
<dbReference type="Pfam" id="PF03567">
    <property type="entry name" value="Sulfotransfer_2"/>
    <property type="match status" value="1"/>
</dbReference>
<sequence>MDKKAQLRDQAFFVNFIHIPKNGGNSIRKICEKKGINMIYNGHSTNVYDKDLTNQLVVIRNPIDRFISAVYYAIQVCGRLPHIKNLKKKGINSPEKWVQIWCDPNHCQYHDLMLEMLNTGHYIGNKMEKYKYTYSPQSLWINNPKFVIIMDNFKTEIQYFLEKYKINGIVTKENTTKHIDGQLSEKSIEFLKNFYKEDFIIYEKYKNMGIEKRM</sequence>
<dbReference type="GO" id="GO:0008146">
    <property type="term" value="F:sulfotransferase activity"/>
    <property type="evidence" value="ECO:0007669"/>
    <property type="project" value="InterPro"/>
</dbReference>
<evidence type="ECO:0000313" key="1">
    <source>
        <dbReference type="EMBL" id="QHU22902.1"/>
    </source>
</evidence>
<organism evidence="1">
    <name type="scientific">viral metagenome</name>
    <dbReference type="NCBI Taxonomy" id="1070528"/>
    <lineage>
        <taxon>unclassified sequences</taxon>
        <taxon>metagenomes</taxon>
        <taxon>organismal metagenomes</taxon>
    </lineage>
</organism>
<reference evidence="1" key="1">
    <citation type="journal article" date="2020" name="Nature">
        <title>Giant virus diversity and host interactions through global metagenomics.</title>
        <authorList>
            <person name="Schulz F."/>
            <person name="Roux S."/>
            <person name="Paez-Espino D."/>
            <person name="Jungbluth S."/>
            <person name="Walsh D.A."/>
            <person name="Denef V.J."/>
            <person name="McMahon K.D."/>
            <person name="Konstantinidis K.T."/>
            <person name="Eloe-Fadrosh E.A."/>
            <person name="Kyrpides N.C."/>
            <person name="Woyke T."/>
        </authorList>
    </citation>
    <scope>NUCLEOTIDE SEQUENCE</scope>
    <source>
        <strain evidence="1">GVMAG-S-ERX555907-63</strain>
    </source>
</reference>
<dbReference type="InterPro" id="IPR005331">
    <property type="entry name" value="Sulfotransferase"/>
</dbReference>
<dbReference type="Gene3D" id="3.40.50.300">
    <property type="entry name" value="P-loop containing nucleotide triphosphate hydrolases"/>
    <property type="match status" value="1"/>
</dbReference>
<dbReference type="AlphaFoldDB" id="A0A6C0KY43"/>
<dbReference type="EMBL" id="MN741019">
    <property type="protein sequence ID" value="QHU22902.1"/>
    <property type="molecule type" value="Genomic_DNA"/>
</dbReference>
<proteinExistence type="predicted"/>
<protein>
    <submittedName>
        <fullName evidence="1">Uncharacterized protein</fullName>
    </submittedName>
</protein>
<name>A0A6C0KY43_9ZZZZ</name>
<dbReference type="GO" id="GO:0016020">
    <property type="term" value="C:membrane"/>
    <property type="evidence" value="ECO:0007669"/>
    <property type="project" value="InterPro"/>
</dbReference>
<accession>A0A6C0KY43</accession>